<name>A0AAD0RZJ7_9GAMM</name>
<dbReference type="EMBL" id="CP032090">
    <property type="protein sequence ID" value="AXV65296.1"/>
    <property type="molecule type" value="Genomic_DNA"/>
</dbReference>
<sequence length="66" mass="7048">MKKEMIQTAVIGLMTILAFSAGAVDKPISASPKDKDLKWGPCPAFFPTKCDVNINSKACTNLKCCG</sequence>
<evidence type="ECO:0000313" key="3">
    <source>
        <dbReference type="Proteomes" id="UP000264605"/>
    </source>
</evidence>
<evidence type="ECO:0000256" key="1">
    <source>
        <dbReference type="SAM" id="SignalP"/>
    </source>
</evidence>
<keyword evidence="1" id="KW-0732">Signal</keyword>
<accession>A0AAD0RZJ7</accession>
<protein>
    <submittedName>
        <fullName evidence="2">Uncharacterized protein</fullName>
    </submittedName>
</protein>
<feature type="chain" id="PRO_5041962799" evidence="1">
    <location>
        <begin position="24"/>
        <end position="66"/>
    </location>
</feature>
<gene>
    <name evidence="2" type="ORF">D0907_08450</name>
</gene>
<feature type="signal peptide" evidence="1">
    <location>
        <begin position="1"/>
        <end position="23"/>
    </location>
</feature>
<organism evidence="2 3">
    <name type="scientific">Pseudoalteromonas lipolytica</name>
    <dbReference type="NCBI Taxonomy" id="570156"/>
    <lineage>
        <taxon>Bacteria</taxon>
        <taxon>Pseudomonadati</taxon>
        <taxon>Pseudomonadota</taxon>
        <taxon>Gammaproteobacteria</taxon>
        <taxon>Alteromonadales</taxon>
        <taxon>Pseudoalteromonadaceae</taxon>
        <taxon>Pseudoalteromonas</taxon>
    </lineage>
</organism>
<dbReference type="KEGG" id="pdj:D0907_08450"/>
<evidence type="ECO:0000313" key="2">
    <source>
        <dbReference type="EMBL" id="AXV65296.1"/>
    </source>
</evidence>
<proteinExistence type="predicted"/>
<dbReference type="AlphaFoldDB" id="A0AAD0RZJ7"/>
<reference evidence="2 3" key="1">
    <citation type="submission" date="2018-08" db="EMBL/GenBank/DDBJ databases">
        <title>Draft genome sequence of Pseudoalteromonas donghaensis HJ51.</title>
        <authorList>
            <person name="Oh J."/>
            <person name="Roh D."/>
        </authorList>
    </citation>
    <scope>NUCLEOTIDE SEQUENCE [LARGE SCALE GENOMIC DNA]</scope>
    <source>
        <strain evidence="2 3">HJ51</strain>
    </source>
</reference>
<dbReference type="Proteomes" id="UP000264605">
    <property type="component" value="Chromosome"/>
</dbReference>